<sequence>MEGKVAIIGGGISGLVAARQLLPHHPVVFEASASIGGVWRHSSYRSTRLQTPRADYEFSDYPWPNGSDPTFPTHTEILDYLHGYATRFGLWPLIRLNSRVVEICYLGDREKAGFTDQWGESGRPFPGHPVWEVGVVTGDSLDVQWFKFEFVVMCIGKYGDVPKLPVFPRGRGPEVFHGKVMHTLDYCKLGEDEATELMKGKKVVVVGYKKSAIDLATECAEVNKGADGQPCTMLIRTLHWTVPSYSIWGLPFFLFYSTRLSQFLHPRPNQGALRSLLCHLLYPMRRVVSMFIESYLSWKLPLKKYGLRPDHPFEEDYASCQMAILPESFFQEADEGRINFVKSPKWWFWESGVELEDGTKLDADVVFLATGFDGKKKLRSVLPQPFAGVLEDASGLMPLYRGTVNPLIPNMAFVGYLESVSNLHTAELRCKWLAKFLGGCFKLPTVEEMFAQVWKETEVMRRTTRFFRRHCISTFSINHSDEICEEMGLSSWRKKSWLAEVFSPYNNNDYKENPNVLA</sequence>
<organism evidence="8 9">
    <name type="scientific">Vanilla planifolia</name>
    <name type="common">Vanilla</name>
    <dbReference type="NCBI Taxonomy" id="51239"/>
    <lineage>
        <taxon>Eukaryota</taxon>
        <taxon>Viridiplantae</taxon>
        <taxon>Streptophyta</taxon>
        <taxon>Embryophyta</taxon>
        <taxon>Tracheophyta</taxon>
        <taxon>Spermatophyta</taxon>
        <taxon>Magnoliopsida</taxon>
        <taxon>Liliopsida</taxon>
        <taxon>Asparagales</taxon>
        <taxon>Orchidaceae</taxon>
        <taxon>Vanilloideae</taxon>
        <taxon>Vanilleae</taxon>
        <taxon>Vanilla</taxon>
    </lineage>
</organism>
<dbReference type="Pfam" id="PF00743">
    <property type="entry name" value="FMO-like"/>
    <property type="match status" value="1"/>
</dbReference>
<keyword evidence="9" id="KW-1185">Reference proteome</keyword>
<evidence type="ECO:0000313" key="8">
    <source>
        <dbReference type="EMBL" id="KAG0499480.1"/>
    </source>
</evidence>
<evidence type="ECO:0000256" key="5">
    <source>
        <dbReference type="ARBA" id="ARBA00022857"/>
    </source>
</evidence>
<gene>
    <name evidence="8" type="ORF">HPP92_004171</name>
</gene>
<dbReference type="InterPro" id="IPR000960">
    <property type="entry name" value="Flavin_mOase"/>
</dbReference>
<reference evidence="8 9" key="1">
    <citation type="journal article" date="2020" name="Nat. Food">
        <title>A phased Vanilla planifolia genome enables genetic improvement of flavour and production.</title>
        <authorList>
            <person name="Hasing T."/>
            <person name="Tang H."/>
            <person name="Brym M."/>
            <person name="Khazi F."/>
            <person name="Huang T."/>
            <person name="Chambers A.H."/>
        </authorList>
    </citation>
    <scope>NUCLEOTIDE SEQUENCE [LARGE SCALE GENOMIC DNA]</scope>
    <source>
        <tissue evidence="8">Leaf</tissue>
    </source>
</reference>
<comment type="cofactor">
    <cofactor evidence="1 7">
        <name>FAD</name>
        <dbReference type="ChEBI" id="CHEBI:57692"/>
    </cofactor>
</comment>
<dbReference type="PIRSF" id="PIRSF000332">
    <property type="entry name" value="FMO"/>
    <property type="match status" value="1"/>
</dbReference>
<evidence type="ECO:0000256" key="3">
    <source>
        <dbReference type="ARBA" id="ARBA00022630"/>
    </source>
</evidence>
<dbReference type="Proteomes" id="UP000636800">
    <property type="component" value="Chromosome 1"/>
</dbReference>
<evidence type="ECO:0000313" key="9">
    <source>
        <dbReference type="Proteomes" id="UP000636800"/>
    </source>
</evidence>
<dbReference type="OrthoDB" id="6474464at2759"/>
<dbReference type="GO" id="GO:0050660">
    <property type="term" value="F:flavin adenine dinucleotide binding"/>
    <property type="evidence" value="ECO:0007669"/>
    <property type="project" value="InterPro"/>
</dbReference>
<dbReference type="AlphaFoldDB" id="A0A835VJN0"/>
<accession>A0A835VJN0</accession>
<evidence type="ECO:0000256" key="6">
    <source>
        <dbReference type="ARBA" id="ARBA00023002"/>
    </source>
</evidence>
<keyword evidence="5" id="KW-0521">NADP</keyword>
<evidence type="ECO:0000256" key="2">
    <source>
        <dbReference type="ARBA" id="ARBA00009183"/>
    </source>
</evidence>
<protein>
    <recommendedName>
        <fullName evidence="7">Flavin-containing monooxygenase</fullName>
        <ecNumber evidence="7">1.-.-.-</ecNumber>
    </recommendedName>
</protein>
<dbReference type="PANTHER" id="PTHR23023">
    <property type="entry name" value="DIMETHYLANILINE MONOOXYGENASE"/>
    <property type="match status" value="1"/>
</dbReference>
<comment type="similarity">
    <text evidence="2 7">Belongs to the FMO family.</text>
</comment>
<dbReference type="GO" id="GO:0050661">
    <property type="term" value="F:NADP binding"/>
    <property type="evidence" value="ECO:0007669"/>
    <property type="project" value="InterPro"/>
</dbReference>
<keyword evidence="4 7" id="KW-0274">FAD</keyword>
<dbReference type="InterPro" id="IPR036188">
    <property type="entry name" value="FAD/NAD-bd_sf"/>
</dbReference>
<evidence type="ECO:0000256" key="7">
    <source>
        <dbReference type="RuleBase" id="RU361177"/>
    </source>
</evidence>
<evidence type="ECO:0000256" key="4">
    <source>
        <dbReference type="ARBA" id="ARBA00022827"/>
    </source>
</evidence>
<dbReference type="GO" id="GO:0004499">
    <property type="term" value="F:N,N-dimethylaniline monooxygenase activity"/>
    <property type="evidence" value="ECO:0007669"/>
    <property type="project" value="InterPro"/>
</dbReference>
<keyword evidence="7" id="KW-0503">Monooxygenase</keyword>
<proteinExistence type="inferred from homology"/>
<dbReference type="InterPro" id="IPR050346">
    <property type="entry name" value="FMO-like"/>
</dbReference>
<dbReference type="Gene3D" id="3.50.50.60">
    <property type="entry name" value="FAD/NAD(P)-binding domain"/>
    <property type="match status" value="2"/>
</dbReference>
<keyword evidence="6 7" id="KW-0560">Oxidoreductase</keyword>
<dbReference type="EMBL" id="JADCNL010000001">
    <property type="protein sequence ID" value="KAG0499480.1"/>
    <property type="molecule type" value="Genomic_DNA"/>
</dbReference>
<dbReference type="SUPFAM" id="SSF51905">
    <property type="entry name" value="FAD/NAD(P)-binding domain"/>
    <property type="match status" value="2"/>
</dbReference>
<comment type="caution">
    <text evidence="8">The sequence shown here is derived from an EMBL/GenBank/DDBJ whole genome shotgun (WGS) entry which is preliminary data.</text>
</comment>
<name>A0A835VJN0_VANPL</name>
<dbReference type="EC" id="1.-.-.-" evidence="7"/>
<dbReference type="InterPro" id="IPR020946">
    <property type="entry name" value="Flavin_mOase-like"/>
</dbReference>
<evidence type="ECO:0000256" key="1">
    <source>
        <dbReference type="ARBA" id="ARBA00001974"/>
    </source>
</evidence>
<dbReference type="FunFam" id="3.50.50.60:FF:000167">
    <property type="entry name" value="Flavin-containing monooxygenase"/>
    <property type="match status" value="1"/>
</dbReference>
<keyword evidence="3 7" id="KW-0285">Flavoprotein</keyword>